<accession>A0A9X4QYM5</accession>
<dbReference type="InterPro" id="IPR029442">
    <property type="entry name" value="GyrI-like"/>
</dbReference>
<gene>
    <name evidence="2" type="ORF">M4L89_05325</name>
</gene>
<dbReference type="Pfam" id="PF06445">
    <property type="entry name" value="GyrI-like"/>
    <property type="match status" value="1"/>
</dbReference>
<dbReference type="InterPro" id="IPR010499">
    <property type="entry name" value="AraC_E-bd"/>
</dbReference>
<evidence type="ECO:0000259" key="1">
    <source>
        <dbReference type="SMART" id="SM00871"/>
    </source>
</evidence>
<proteinExistence type="predicted"/>
<name>A0A9X4QYM5_9STAP</name>
<dbReference type="SUPFAM" id="SSF55136">
    <property type="entry name" value="Probable bacterial effector-binding domain"/>
    <property type="match status" value="1"/>
</dbReference>
<dbReference type="PANTHER" id="PTHR36444:SF3">
    <property type="entry name" value="TRANSCRIPTIONAL ACTIVATOR, PUTATIVE-RELATED"/>
    <property type="match status" value="1"/>
</dbReference>
<dbReference type="RefSeq" id="WP_277583014.1">
    <property type="nucleotide sequence ID" value="NZ_JAMBPY010000002.1"/>
</dbReference>
<dbReference type="SMART" id="SM00871">
    <property type="entry name" value="AraC_E_bind"/>
    <property type="match status" value="1"/>
</dbReference>
<dbReference type="InterPro" id="IPR011256">
    <property type="entry name" value="Reg_factor_effector_dom_sf"/>
</dbReference>
<evidence type="ECO:0000313" key="3">
    <source>
        <dbReference type="Proteomes" id="UP001152422"/>
    </source>
</evidence>
<dbReference type="EMBL" id="JAMBQA010000002">
    <property type="protein sequence ID" value="MDG0845638.1"/>
    <property type="molecule type" value="Genomic_DNA"/>
</dbReference>
<comment type="caution">
    <text evidence="2">The sequence shown here is derived from an EMBL/GenBank/DDBJ whole genome shotgun (WGS) entry which is preliminary data.</text>
</comment>
<protein>
    <submittedName>
        <fullName evidence="2">GyrI-like domain-containing protein</fullName>
    </submittedName>
</protein>
<reference evidence="2" key="1">
    <citation type="submission" date="2022-05" db="EMBL/GenBank/DDBJ databases">
        <title>Comparative genomics of Staphylococcus equorum isolates.</title>
        <authorList>
            <person name="Luelf R.H."/>
        </authorList>
    </citation>
    <scope>NUCLEOTIDE SEQUENCE</scope>
    <source>
        <strain evidence="2">TMW 2.2497</strain>
    </source>
</reference>
<dbReference type="AlphaFoldDB" id="A0A9X4QYM5"/>
<dbReference type="InterPro" id="IPR053182">
    <property type="entry name" value="YobU-like_regulator"/>
</dbReference>
<sequence>MEYRLETLSRTSVLGVKKEYGTGQKAQEDIFNFWMDFDNKGKKQELMPLGNDQLQGLLAVYKPHANGEVHCLIGVTNDTDEAQWQRTELSEGRYIVFDAKGPVPESIKKGMEKINRHILPTLDYEFRDAPFFELYKEGPIRSEEYITEIWLPIV</sequence>
<evidence type="ECO:0000313" key="2">
    <source>
        <dbReference type="EMBL" id="MDG0845638.1"/>
    </source>
</evidence>
<feature type="domain" description="AraC effector-binding" evidence="1">
    <location>
        <begin position="1"/>
        <end position="154"/>
    </location>
</feature>
<keyword evidence="3" id="KW-1185">Reference proteome</keyword>
<dbReference type="Proteomes" id="UP001152422">
    <property type="component" value="Unassembled WGS sequence"/>
</dbReference>
<dbReference type="PANTHER" id="PTHR36444">
    <property type="entry name" value="TRANSCRIPTIONAL REGULATOR PROTEIN YOBU-RELATED"/>
    <property type="match status" value="1"/>
</dbReference>
<organism evidence="2 3">
    <name type="scientific">Staphylococcus equorum</name>
    <dbReference type="NCBI Taxonomy" id="246432"/>
    <lineage>
        <taxon>Bacteria</taxon>
        <taxon>Bacillati</taxon>
        <taxon>Bacillota</taxon>
        <taxon>Bacilli</taxon>
        <taxon>Bacillales</taxon>
        <taxon>Staphylococcaceae</taxon>
        <taxon>Staphylococcus</taxon>
    </lineage>
</organism>
<dbReference type="Gene3D" id="3.20.80.10">
    <property type="entry name" value="Regulatory factor, effector binding domain"/>
    <property type="match status" value="1"/>
</dbReference>